<evidence type="ECO:0000313" key="1">
    <source>
        <dbReference type="EMBL" id="GIF17614.1"/>
    </source>
</evidence>
<name>A0A919TPZ3_9ACTN</name>
<accession>A0A919TPZ3</accession>
<comment type="caution">
    <text evidence="1">The sequence shown here is derived from an EMBL/GenBank/DDBJ whole genome shotgun (WGS) entry which is preliminary data.</text>
</comment>
<sequence>MKAGVPSAAHAELIHEKLPDRGNDSAACHRPGAVHGGRAAFGWWRLLRQAGWMSGAVVFWDFEGTLAERPGRWRTCLVECLAEVTGGASARPPAEPVATILA</sequence>
<reference evidence="1" key="1">
    <citation type="submission" date="2021-01" db="EMBL/GenBank/DDBJ databases">
        <title>Whole genome shotgun sequence of Actinoplanes tereljensis NBRC 105297.</title>
        <authorList>
            <person name="Komaki H."/>
            <person name="Tamura T."/>
        </authorList>
    </citation>
    <scope>NUCLEOTIDE SEQUENCE</scope>
    <source>
        <strain evidence="1">NBRC 105297</strain>
    </source>
</reference>
<gene>
    <name evidence="1" type="ORF">Ate02nite_03440</name>
</gene>
<organism evidence="1 2">
    <name type="scientific">Paractinoplanes tereljensis</name>
    <dbReference type="NCBI Taxonomy" id="571912"/>
    <lineage>
        <taxon>Bacteria</taxon>
        <taxon>Bacillati</taxon>
        <taxon>Actinomycetota</taxon>
        <taxon>Actinomycetes</taxon>
        <taxon>Micromonosporales</taxon>
        <taxon>Micromonosporaceae</taxon>
        <taxon>Paractinoplanes</taxon>
    </lineage>
</organism>
<protein>
    <submittedName>
        <fullName evidence="1">Uncharacterized protein</fullName>
    </submittedName>
</protein>
<dbReference type="Proteomes" id="UP000623608">
    <property type="component" value="Unassembled WGS sequence"/>
</dbReference>
<dbReference type="AlphaFoldDB" id="A0A919TPZ3"/>
<keyword evidence="2" id="KW-1185">Reference proteome</keyword>
<evidence type="ECO:0000313" key="2">
    <source>
        <dbReference type="Proteomes" id="UP000623608"/>
    </source>
</evidence>
<dbReference type="EMBL" id="BOMY01000002">
    <property type="protein sequence ID" value="GIF17614.1"/>
    <property type="molecule type" value="Genomic_DNA"/>
</dbReference>
<proteinExistence type="predicted"/>